<dbReference type="Gene3D" id="3.80.10.10">
    <property type="entry name" value="Ribonuclease Inhibitor"/>
    <property type="match status" value="1"/>
</dbReference>
<protein>
    <recommendedName>
        <fullName evidence="1">F-box domain-containing protein</fullName>
    </recommendedName>
</protein>
<dbReference type="OrthoDB" id="5425556at2759"/>
<dbReference type="Pfam" id="PF00646">
    <property type="entry name" value="F-box"/>
    <property type="match status" value="1"/>
</dbReference>
<dbReference type="InterPro" id="IPR001810">
    <property type="entry name" value="F-box_dom"/>
</dbReference>
<dbReference type="HOGENOM" id="CLU_061585_0_0_1"/>
<organism evidence="2 3">
    <name type="scientific">Aspergillus terreus (strain NIH 2624 / FGSC A1156)</name>
    <dbReference type="NCBI Taxonomy" id="341663"/>
    <lineage>
        <taxon>Eukaryota</taxon>
        <taxon>Fungi</taxon>
        <taxon>Dikarya</taxon>
        <taxon>Ascomycota</taxon>
        <taxon>Pezizomycotina</taxon>
        <taxon>Eurotiomycetes</taxon>
        <taxon>Eurotiomycetidae</taxon>
        <taxon>Eurotiales</taxon>
        <taxon>Aspergillaceae</taxon>
        <taxon>Aspergillus</taxon>
        <taxon>Aspergillus subgen. Circumdati</taxon>
    </lineage>
</organism>
<evidence type="ECO:0000313" key="2">
    <source>
        <dbReference type="EMBL" id="EAU35273.1"/>
    </source>
</evidence>
<dbReference type="PROSITE" id="PS50181">
    <property type="entry name" value="FBOX"/>
    <property type="match status" value="1"/>
</dbReference>
<feature type="domain" description="F-box" evidence="1">
    <location>
        <begin position="2"/>
        <end position="33"/>
    </location>
</feature>
<accession>Q0CNA8</accession>
<dbReference type="GeneID" id="4320274"/>
<gene>
    <name evidence="2" type="ORF">ATEG_04826</name>
</gene>
<dbReference type="CDD" id="cd09917">
    <property type="entry name" value="F-box_SF"/>
    <property type="match status" value="1"/>
</dbReference>
<dbReference type="VEuPathDB" id="FungiDB:ATEG_04826"/>
<sequence length="379" mass="42970">MSDKLSRLPLELVLHILSYLPFEALLSFGMTSRSNYHSHILCLKRLRLGVFERRVHSMISCLQAGWATADQVGSYLDEDASRDYFVSVIQPRIQPTIPSFAGSTTPVALSKDTRRRIPSTAVPGRARTYEQMIRIQNRIFARVVNRYGSSLVKLEFMAYDLDNEGARVLGAQCTYSLRHLALRFEHPHIRNGNMRASTWLHPAPSSPAWNLLLGIGREPHLGVFGLETLVLERAGITPWQLTMLVRRNPRLRVLKLRTCLGAQPEFLDWLGGVERASEKGGDAPVPGERLETLWLEHCHRLLSKPVGEFQLLPDEACDAGLEWVRGLKNLKSLSFSECLNIPTEYVERANKLIWKIPEVIPPYSLEVESSFIEVDPLLR</sequence>
<dbReference type="Gene3D" id="1.20.1280.50">
    <property type="match status" value="1"/>
</dbReference>
<evidence type="ECO:0000259" key="1">
    <source>
        <dbReference type="PROSITE" id="PS50181"/>
    </source>
</evidence>
<dbReference type="SUPFAM" id="SSF81383">
    <property type="entry name" value="F-box domain"/>
    <property type="match status" value="1"/>
</dbReference>
<reference evidence="3" key="1">
    <citation type="submission" date="2005-09" db="EMBL/GenBank/DDBJ databases">
        <title>Annotation of the Aspergillus terreus NIH2624 genome.</title>
        <authorList>
            <person name="Birren B.W."/>
            <person name="Lander E.S."/>
            <person name="Galagan J.E."/>
            <person name="Nusbaum C."/>
            <person name="Devon K."/>
            <person name="Henn M."/>
            <person name="Ma L.-J."/>
            <person name="Jaffe D.B."/>
            <person name="Butler J."/>
            <person name="Alvarez P."/>
            <person name="Gnerre S."/>
            <person name="Grabherr M."/>
            <person name="Kleber M."/>
            <person name="Mauceli E.W."/>
            <person name="Brockman W."/>
            <person name="Rounsley S."/>
            <person name="Young S.K."/>
            <person name="LaButti K."/>
            <person name="Pushparaj V."/>
            <person name="DeCaprio D."/>
            <person name="Crawford M."/>
            <person name="Koehrsen M."/>
            <person name="Engels R."/>
            <person name="Montgomery P."/>
            <person name="Pearson M."/>
            <person name="Howarth C."/>
            <person name="Larson L."/>
            <person name="Luoma S."/>
            <person name="White J."/>
            <person name="Alvarado L."/>
            <person name="Kodira C.D."/>
            <person name="Zeng Q."/>
            <person name="Oleary S."/>
            <person name="Yandava C."/>
            <person name="Denning D.W."/>
            <person name="Nierman W.C."/>
            <person name="Milne T."/>
            <person name="Madden K."/>
        </authorList>
    </citation>
    <scope>NUCLEOTIDE SEQUENCE [LARGE SCALE GENOMIC DNA]</scope>
    <source>
        <strain evidence="3">NIH 2624 / FGSC A1156</strain>
    </source>
</reference>
<proteinExistence type="predicted"/>
<dbReference type="Proteomes" id="UP000007963">
    <property type="component" value="Unassembled WGS sequence"/>
</dbReference>
<dbReference type="AlphaFoldDB" id="Q0CNA8"/>
<dbReference type="InterPro" id="IPR032675">
    <property type="entry name" value="LRR_dom_sf"/>
</dbReference>
<dbReference type="EMBL" id="CH476599">
    <property type="protein sequence ID" value="EAU35273.1"/>
    <property type="molecule type" value="Genomic_DNA"/>
</dbReference>
<dbReference type="eggNOG" id="ENOG502TE2B">
    <property type="taxonomic scope" value="Eukaryota"/>
</dbReference>
<dbReference type="RefSeq" id="XP_001214004.1">
    <property type="nucleotide sequence ID" value="XM_001214004.1"/>
</dbReference>
<evidence type="ECO:0000313" key="3">
    <source>
        <dbReference type="Proteomes" id="UP000007963"/>
    </source>
</evidence>
<name>Q0CNA8_ASPTN</name>
<dbReference type="OMA" id="MAYDLDV"/>
<dbReference type="InterPro" id="IPR036047">
    <property type="entry name" value="F-box-like_dom_sf"/>
</dbReference>
<dbReference type="SUPFAM" id="SSF52047">
    <property type="entry name" value="RNI-like"/>
    <property type="match status" value="1"/>
</dbReference>